<feature type="transmembrane region" description="Helical" evidence="1">
    <location>
        <begin position="71"/>
        <end position="93"/>
    </location>
</feature>
<evidence type="ECO:0000313" key="4">
    <source>
        <dbReference type="Proteomes" id="UP000612893"/>
    </source>
</evidence>
<keyword evidence="1" id="KW-0812">Transmembrane</keyword>
<accession>A0A934K5B8</accession>
<name>A0A934K5B8_9BACT</name>
<dbReference type="InterPro" id="IPR005530">
    <property type="entry name" value="SPW"/>
</dbReference>
<dbReference type="Proteomes" id="UP000612893">
    <property type="component" value="Unassembled WGS sequence"/>
</dbReference>
<evidence type="ECO:0000259" key="2">
    <source>
        <dbReference type="Pfam" id="PF03779"/>
    </source>
</evidence>
<organism evidence="3 4">
    <name type="scientific">Candidatus Nephthysia bennettiae</name>
    <dbReference type="NCBI Taxonomy" id="3127016"/>
    <lineage>
        <taxon>Bacteria</taxon>
        <taxon>Bacillati</taxon>
        <taxon>Candidatus Dormiibacterota</taxon>
        <taxon>Candidatus Dormibacteria</taxon>
        <taxon>Candidatus Dormibacterales</taxon>
        <taxon>Candidatus Dormibacteraceae</taxon>
        <taxon>Candidatus Nephthysia</taxon>
    </lineage>
</organism>
<comment type="caution">
    <text evidence="3">The sequence shown here is derived from an EMBL/GenBank/DDBJ whole genome shotgun (WGS) entry which is preliminary data.</text>
</comment>
<dbReference type="Pfam" id="PF03779">
    <property type="entry name" value="SPW"/>
    <property type="match status" value="1"/>
</dbReference>
<dbReference type="RefSeq" id="WP_338201895.1">
    <property type="nucleotide sequence ID" value="NZ_JAEKNR010000121.1"/>
</dbReference>
<feature type="transmembrane region" description="Helical" evidence="1">
    <location>
        <begin position="99"/>
        <end position="116"/>
    </location>
</feature>
<dbReference type="AlphaFoldDB" id="A0A934K5B8"/>
<keyword evidence="1" id="KW-1133">Transmembrane helix</keyword>
<keyword evidence="4" id="KW-1185">Reference proteome</keyword>
<reference evidence="3" key="1">
    <citation type="submission" date="2020-10" db="EMBL/GenBank/DDBJ databases">
        <title>Ca. Dormibacterota MAGs.</title>
        <authorList>
            <person name="Montgomery K."/>
        </authorList>
    </citation>
    <scope>NUCLEOTIDE SEQUENCE [LARGE SCALE GENOMIC DNA]</scope>
    <source>
        <strain evidence="3">SC8812_S17_10</strain>
    </source>
</reference>
<evidence type="ECO:0000313" key="3">
    <source>
        <dbReference type="EMBL" id="MBJ7598690.1"/>
    </source>
</evidence>
<feature type="domain" description="SPW repeat-containing integral membrane" evidence="2">
    <location>
        <begin position="12"/>
        <end position="113"/>
    </location>
</feature>
<proteinExistence type="predicted"/>
<feature type="transmembrane region" description="Helical" evidence="1">
    <location>
        <begin position="38"/>
        <end position="59"/>
    </location>
</feature>
<keyword evidence="1" id="KW-0472">Membrane</keyword>
<evidence type="ECO:0000256" key="1">
    <source>
        <dbReference type="SAM" id="Phobius"/>
    </source>
</evidence>
<feature type="transmembrane region" description="Helical" evidence="1">
    <location>
        <begin position="14"/>
        <end position="32"/>
    </location>
</feature>
<sequence>METVRFLPTKVHGVLDYLVGIALILAPNIFQFSGMGVAAAWIPRVLGVVLILYSLFTNYEWGVFKVVGMPYHLVIDFLAALFLAASPFIFGFFRDSPNVWLPHLVVGIAVILVVIVSQTQPGRALRTTTA</sequence>
<protein>
    <submittedName>
        <fullName evidence="3">SPW repeat protein</fullName>
    </submittedName>
</protein>
<gene>
    <name evidence="3" type="ORF">JF922_11480</name>
</gene>
<dbReference type="EMBL" id="JAEKNR010000121">
    <property type="protein sequence ID" value="MBJ7598690.1"/>
    <property type="molecule type" value="Genomic_DNA"/>
</dbReference>